<dbReference type="Proteomes" id="UP001054945">
    <property type="component" value="Unassembled WGS sequence"/>
</dbReference>
<reference evidence="1 2" key="1">
    <citation type="submission" date="2021-06" db="EMBL/GenBank/DDBJ databases">
        <title>Caerostris extrusa draft genome.</title>
        <authorList>
            <person name="Kono N."/>
            <person name="Arakawa K."/>
        </authorList>
    </citation>
    <scope>NUCLEOTIDE SEQUENCE [LARGE SCALE GENOMIC DNA]</scope>
</reference>
<dbReference type="EMBL" id="BPLR01012541">
    <property type="protein sequence ID" value="GIY54673.1"/>
    <property type="molecule type" value="Genomic_DNA"/>
</dbReference>
<accession>A0AAV4UA91</accession>
<proteinExistence type="predicted"/>
<keyword evidence="2" id="KW-1185">Reference proteome</keyword>
<dbReference type="AlphaFoldDB" id="A0AAV4UA91"/>
<organism evidence="1 2">
    <name type="scientific">Caerostris extrusa</name>
    <name type="common">Bark spider</name>
    <name type="synonym">Caerostris bankana</name>
    <dbReference type="NCBI Taxonomy" id="172846"/>
    <lineage>
        <taxon>Eukaryota</taxon>
        <taxon>Metazoa</taxon>
        <taxon>Ecdysozoa</taxon>
        <taxon>Arthropoda</taxon>
        <taxon>Chelicerata</taxon>
        <taxon>Arachnida</taxon>
        <taxon>Araneae</taxon>
        <taxon>Araneomorphae</taxon>
        <taxon>Entelegynae</taxon>
        <taxon>Araneoidea</taxon>
        <taxon>Araneidae</taxon>
        <taxon>Caerostris</taxon>
    </lineage>
</organism>
<evidence type="ECO:0000313" key="1">
    <source>
        <dbReference type="EMBL" id="GIY54673.1"/>
    </source>
</evidence>
<sequence length="130" mass="15146">MAGVRYLKTCQNILWSKWREIIQGSSSADDLTLLFFTRCDLQERYFTPKETPKKDREGWAQRKPQRQIVRPSTIAFVPSLLKKEENFPQGNKRKGISLFFSPSHACFVGDFSISPPPSIFTHRFMVNIYI</sequence>
<comment type="caution">
    <text evidence="1">The sequence shown here is derived from an EMBL/GenBank/DDBJ whole genome shotgun (WGS) entry which is preliminary data.</text>
</comment>
<evidence type="ECO:0000313" key="2">
    <source>
        <dbReference type="Proteomes" id="UP001054945"/>
    </source>
</evidence>
<protein>
    <submittedName>
        <fullName evidence="1">Uncharacterized protein</fullName>
    </submittedName>
</protein>
<gene>
    <name evidence="1" type="ORF">CEXT_132341</name>
</gene>
<name>A0AAV4UA91_CAEEX</name>